<dbReference type="InterPro" id="IPR003838">
    <property type="entry name" value="ABC3_permease_C"/>
</dbReference>
<dbReference type="EMBL" id="SFBR01000104">
    <property type="protein sequence ID" value="TRT85764.1"/>
    <property type="molecule type" value="Genomic_DNA"/>
</dbReference>
<feature type="domain" description="MacB-like periplasmic core" evidence="9">
    <location>
        <begin position="22"/>
        <end position="238"/>
    </location>
</feature>
<protein>
    <submittedName>
        <fullName evidence="10">FtsX-like permease family protein</fullName>
    </submittedName>
</protein>
<accession>A0A552AJX5</accession>
<evidence type="ECO:0000256" key="7">
    <source>
        <dbReference type="SAM" id="Phobius"/>
    </source>
</evidence>
<evidence type="ECO:0000256" key="6">
    <source>
        <dbReference type="ARBA" id="ARBA00023136"/>
    </source>
</evidence>
<dbReference type="GO" id="GO:0005886">
    <property type="term" value="C:plasma membrane"/>
    <property type="evidence" value="ECO:0007669"/>
    <property type="project" value="UniProtKB-SubCell"/>
</dbReference>
<dbReference type="Pfam" id="PF12704">
    <property type="entry name" value="MacB_PCD"/>
    <property type="match status" value="1"/>
</dbReference>
<dbReference type="PANTHER" id="PTHR43738:SF1">
    <property type="entry name" value="HEMIN TRANSPORT SYSTEM PERMEASE PROTEIN HRTB-RELATED"/>
    <property type="match status" value="1"/>
</dbReference>
<sequence>MRLPHDPPLSWLQLTHNRSRFLVAVAGIAFATLLMFMQLGFQGALYKTATDIHRHFLADIVLTGPRTENFFDAGLYQTFTKRYLARARQVEGVASVAPLYIGFGHWKNPIADVNRQILIFGFDPDKPAFNLPEVQQHLEDIKRSDVVLFDRMSKPDYGPITSAFENGDTVTTEVNNCRVVVKGLFSLGGSIFSAAGVIITSDLNFARLVRRPLSHVSVGLIRLRPDANVDEVLQALKKQYSGGVRVQTLQRYMEREKVYWKQGSPIGSIFTIGTVMGFVVGLVIVYQVLYSEVADNLSHYATLKALGYSQKYFYRLILEQAILLSCLGYIPGFLFSIVLYKAVVEVVRLPAEMDIIRAISVFLFTALMCGVAGFMATKKLRQADPADIF</sequence>
<keyword evidence="5 7" id="KW-1133">Transmembrane helix</keyword>
<evidence type="ECO:0000259" key="9">
    <source>
        <dbReference type="Pfam" id="PF12704"/>
    </source>
</evidence>
<feature type="transmembrane region" description="Helical" evidence="7">
    <location>
        <begin position="355"/>
        <end position="376"/>
    </location>
</feature>
<comment type="subcellular location">
    <subcellularLocation>
        <location evidence="1">Cell membrane</location>
        <topology evidence="1">Multi-pass membrane protein</topology>
    </subcellularLocation>
</comment>
<dbReference type="InterPro" id="IPR005891">
    <property type="entry name" value="DevC"/>
</dbReference>
<dbReference type="InterPro" id="IPR025857">
    <property type="entry name" value="MacB_PCD"/>
</dbReference>
<feature type="transmembrane region" description="Helical" evidence="7">
    <location>
        <begin position="266"/>
        <end position="289"/>
    </location>
</feature>
<evidence type="ECO:0000259" key="8">
    <source>
        <dbReference type="Pfam" id="PF02687"/>
    </source>
</evidence>
<feature type="transmembrane region" description="Helical" evidence="7">
    <location>
        <begin position="184"/>
        <end position="205"/>
    </location>
</feature>
<feature type="transmembrane region" description="Helical" evidence="7">
    <location>
        <begin position="321"/>
        <end position="343"/>
    </location>
</feature>
<evidence type="ECO:0000313" key="10">
    <source>
        <dbReference type="EMBL" id="TRT85764.1"/>
    </source>
</evidence>
<dbReference type="PIRSF" id="PIRSF031773">
    <property type="entry name" value="DevC"/>
    <property type="match status" value="1"/>
</dbReference>
<dbReference type="InterPro" id="IPR051125">
    <property type="entry name" value="ABC-4/HrtB_transporter"/>
</dbReference>
<gene>
    <name evidence="10" type="ORF">EWV63_12375</name>
</gene>
<proteinExistence type="predicted"/>
<keyword evidence="4 7" id="KW-0812">Transmembrane</keyword>
<evidence type="ECO:0000256" key="1">
    <source>
        <dbReference type="ARBA" id="ARBA00004651"/>
    </source>
</evidence>
<reference evidence="10 11" key="1">
    <citation type="submission" date="2019-01" db="EMBL/GenBank/DDBJ databases">
        <title>Coherence of Microcystis species and biogeography revealed through population genomics.</title>
        <authorList>
            <person name="Perez-Carrascal O.M."/>
            <person name="Terrat Y."/>
            <person name="Giani A."/>
            <person name="Fortin N."/>
            <person name="Tromas N."/>
            <person name="Shapiro B.J."/>
        </authorList>
    </citation>
    <scope>NUCLEOTIDE SEQUENCE [LARGE SCALE GENOMIC DNA]</scope>
    <source>
        <strain evidence="10">Ma_OC_H_19870700_S124</strain>
    </source>
</reference>
<dbReference type="Pfam" id="PF02687">
    <property type="entry name" value="FtsX"/>
    <property type="match status" value="1"/>
</dbReference>
<organism evidence="10 11">
    <name type="scientific">Microcystis aeruginosa Ma_OC_H_19870700_S124</name>
    <dbReference type="NCBI Taxonomy" id="2486262"/>
    <lineage>
        <taxon>Bacteria</taxon>
        <taxon>Bacillati</taxon>
        <taxon>Cyanobacteriota</taxon>
        <taxon>Cyanophyceae</taxon>
        <taxon>Oscillatoriophycideae</taxon>
        <taxon>Chroococcales</taxon>
        <taxon>Microcystaceae</taxon>
        <taxon>Microcystis</taxon>
    </lineage>
</organism>
<evidence type="ECO:0000256" key="5">
    <source>
        <dbReference type="ARBA" id="ARBA00022989"/>
    </source>
</evidence>
<comment type="caution">
    <text evidence="10">The sequence shown here is derived from an EMBL/GenBank/DDBJ whole genome shotgun (WGS) entry which is preliminary data.</text>
</comment>
<name>A0A552AJX5_MICAE</name>
<feature type="domain" description="ABC3 transporter permease C-terminal" evidence="8">
    <location>
        <begin position="275"/>
        <end position="385"/>
    </location>
</feature>
<keyword evidence="3" id="KW-1003">Cell membrane</keyword>
<dbReference type="AlphaFoldDB" id="A0A552AJX5"/>
<keyword evidence="6 7" id="KW-0472">Membrane</keyword>
<evidence type="ECO:0000256" key="3">
    <source>
        <dbReference type="ARBA" id="ARBA00022475"/>
    </source>
</evidence>
<evidence type="ECO:0000256" key="2">
    <source>
        <dbReference type="ARBA" id="ARBA00022448"/>
    </source>
</evidence>
<keyword evidence="2" id="KW-0813">Transport</keyword>
<dbReference type="PANTHER" id="PTHR43738">
    <property type="entry name" value="ABC TRANSPORTER, MEMBRANE PROTEIN"/>
    <property type="match status" value="1"/>
</dbReference>
<feature type="transmembrane region" description="Helical" evidence="7">
    <location>
        <begin position="21"/>
        <end position="41"/>
    </location>
</feature>
<dbReference type="NCBIfam" id="TIGR01185">
    <property type="entry name" value="devC"/>
    <property type="match status" value="1"/>
</dbReference>
<evidence type="ECO:0000256" key="4">
    <source>
        <dbReference type="ARBA" id="ARBA00022692"/>
    </source>
</evidence>
<evidence type="ECO:0000313" key="11">
    <source>
        <dbReference type="Proteomes" id="UP000316280"/>
    </source>
</evidence>
<dbReference type="Proteomes" id="UP000316280">
    <property type="component" value="Unassembled WGS sequence"/>
</dbReference>